<protein>
    <submittedName>
        <fullName evidence="1">Uncharacterized protein</fullName>
    </submittedName>
</protein>
<organism evidence="1 2">
    <name type="scientific">Olpidium bornovanus</name>
    <dbReference type="NCBI Taxonomy" id="278681"/>
    <lineage>
        <taxon>Eukaryota</taxon>
        <taxon>Fungi</taxon>
        <taxon>Fungi incertae sedis</taxon>
        <taxon>Olpidiomycota</taxon>
        <taxon>Olpidiomycotina</taxon>
        <taxon>Olpidiomycetes</taxon>
        <taxon>Olpidiales</taxon>
        <taxon>Olpidiaceae</taxon>
        <taxon>Olpidium</taxon>
    </lineage>
</organism>
<name>A0A8H7ZWI1_9FUNG</name>
<sequence length="109" mass="12274">MSKAETFRYSPPFAALAPLRLYHFRASSTQNTELEIATRRSSSPAVSGAVWKTRWKNGTYITSSWPSRLNATAALNMRLENTPSRKIDLLSDRQLSALNMSNRTKVVKV</sequence>
<feature type="non-terminal residue" evidence="1">
    <location>
        <position position="1"/>
    </location>
</feature>
<dbReference type="AlphaFoldDB" id="A0A8H7ZWI1"/>
<dbReference type="EMBL" id="JAEFCI010004902">
    <property type="protein sequence ID" value="KAG5460645.1"/>
    <property type="molecule type" value="Genomic_DNA"/>
</dbReference>
<evidence type="ECO:0000313" key="2">
    <source>
        <dbReference type="Proteomes" id="UP000673691"/>
    </source>
</evidence>
<comment type="caution">
    <text evidence="1">The sequence shown here is derived from an EMBL/GenBank/DDBJ whole genome shotgun (WGS) entry which is preliminary data.</text>
</comment>
<evidence type="ECO:0000313" key="1">
    <source>
        <dbReference type="EMBL" id="KAG5460645.1"/>
    </source>
</evidence>
<accession>A0A8H7ZWI1</accession>
<reference evidence="1 2" key="1">
    <citation type="journal article" name="Sci. Rep.">
        <title>Genome-scale phylogenetic analyses confirm Olpidium as the closest living zoosporic fungus to the non-flagellated, terrestrial fungi.</title>
        <authorList>
            <person name="Chang Y."/>
            <person name="Rochon D."/>
            <person name="Sekimoto S."/>
            <person name="Wang Y."/>
            <person name="Chovatia M."/>
            <person name="Sandor L."/>
            <person name="Salamov A."/>
            <person name="Grigoriev I.V."/>
            <person name="Stajich J.E."/>
            <person name="Spatafora J.W."/>
        </authorList>
    </citation>
    <scope>NUCLEOTIDE SEQUENCE [LARGE SCALE GENOMIC DNA]</scope>
    <source>
        <strain evidence="1">S191</strain>
    </source>
</reference>
<proteinExistence type="predicted"/>
<keyword evidence="2" id="KW-1185">Reference proteome</keyword>
<gene>
    <name evidence="1" type="ORF">BJ554DRAFT_7274</name>
</gene>
<dbReference type="Proteomes" id="UP000673691">
    <property type="component" value="Unassembled WGS sequence"/>
</dbReference>